<proteinExistence type="predicted"/>
<name>A0A7S3LQI4_9STRA</name>
<sequence>MPSTSHRVVEKRKATCLENNTTRLQEKKSRLLLPRTTPYEVFMSFVKYDDQGNCETEHMVSKKCFDTWLATRLSLLRNPEESFRRSLLGHVIGSERRKPFPPDIEESLLIILRKPEVWQCFRGTDCKIGLRGFRNRGYHECLGISGTVSNIMNDIPWYQAKETYLHPSEMEYRLISNVLKFVQWSTDSSLLRGRLAKSIIENIAPDAFFGLLRQIGPDYFNSFTESGDTDKDFTLEGSFLMPGNIKFGAKLTGTLILDETFRILDSFLDDHILGESVRLKNWIGMSASCRQAVLFIIHMLPPLKRDGSVTGRNVIRLSNNEKKILLFKWKQASENISCVTFQES</sequence>
<dbReference type="EMBL" id="HBIN01010457">
    <property type="protein sequence ID" value="CAE0437561.1"/>
    <property type="molecule type" value="Transcribed_RNA"/>
</dbReference>
<reference evidence="1" key="1">
    <citation type="submission" date="2021-01" db="EMBL/GenBank/DDBJ databases">
        <authorList>
            <person name="Corre E."/>
            <person name="Pelletier E."/>
            <person name="Niang G."/>
            <person name="Scheremetjew M."/>
            <person name="Finn R."/>
            <person name="Kale V."/>
            <person name="Holt S."/>
            <person name="Cochrane G."/>
            <person name="Meng A."/>
            <person name="Brown T."/>
            <person name="Cohen L."/>
        </authorList>
    </citation>
    <scope>NUCLEOTIDE SEQUENCE</scope>
    <source>
        <strain evidence="1">GSBS06</strain>
    </source>
</reference>
<organism evidence="1">
    <name type="scientific">Aplanochytrium stocchinoi</name>
    <dbReference type="NCBI Taxonomy" id="215587"/>
    <lineage>
        <taxon>Eukaryota</taxon>
        <taxon>Sar</taxon>
        <taxon>Stramenopiles</taxon>
        <taxon>Bigyra</taxon>
        <taxon>Labyrinthulomycetes</taxon>
        <taxon>Thraustochytrida</taxon>
        <taxon>Thraustochytriidae</taxon>
        <taxon>Aplanochytrium</taxon>
    </lineage>
</organism>
<gene>
    <name evidence="1" type="ORF">ASTO00021_LOCUS7818</name>
</gene>
<protein>
    <submittedName>
        <fullName evidence="1">Uncharacterized protein</fullName>
    </submittedName>
</protein>
<accession>A0A7S3LQI4</accession>
<dbReference type="AlphaFoldDB" id="A0A7S3LQI4"/>
<evidence type="ECO:0000313" key="1">
    <source>
        <dbReference type="EMBL" id="CAE0437561.1"/>
    </source>
</evidence>